<dbReference type="AlphaFoldDB" id="A0A562ZNB8"/>
<dbReference type="EMBL" id="VOBQ01000013">
    <property type="protein sequence ID" value="TWO70092.1"/>
    <property type="molecule type" value="Genomic_DNA"/>
</dbReference>
<reference evidence="1 2" key="1">
    <citation type="submission" date="2019-07" db="EMBL/GenBank/DDBJ databases">
        <title>Caenimonas sedimenti sp. nov., isolated from activated sludge.</title>
        <authorList>
            <person name="Xu J."/>
        </authorList>
    </citation>
    <scope>NUCLEOTIDE SEQUENCE [LARGE SCALE GENOMIC DNA]</scope>
    <source>
        <strain evidence="1 2">HX-9-20</strain>
    </source>
</reference>
<dbReference type="RefSeq" id="WP_145894288.1">
    <property type="nucleotide sequence ID" value="NZ_VOBQ01000013.1"/>
</dbReference>
<sequence>MDELIATARRAAAMAEEKYAAFLAACGNDGDLAQVDGARVDMEAHCDLCEAVTSRLMEALQRLVVPLGRSPQ</sequence>
<gene>
    <name evidence="1" type="ORF">FN976_17300</name>
</gene>
<keyword evidence="2" id="KW-1185">Reference proteome</keyword>
<dbReference type="Proteomes" id="UP000318199">
    <property type="component" value="Unassembled WGS sequence"/>
</dbReference>
<name>A0A562ZNB8_9BURK</name>
<evidence type="ECO:0000313" key="2">
    <source>
        <dbReference type="Proteomes" id="UP000318199"/>
    </source>
</evidence>
<comment type="caution">
    <text evidence="1">The sequence shown here is derived from an EMBL/GenBank/DDBJ whole genome shotgun (WGS) entry which is preliminary data.</text>
</comment>
<evidence type="ECO:0000313" key="1">
    <source>
        <dbReference type="EMBL" id="TWO70092.1"/>
    </source>
</evidence>
<accession>A0A562ZNB8</accession>
<protein>
    <submittedName>
        <fullName evidence="1">Uncharacterized protein</fullName>
    </submittedName>
</protein>
<proteinExistence type="predicted"/>
<organism evidence="1 2">
    <name type="scientific">Caenimonas sedimenti</name>
    <dbReference type="NCBI Taxonomy" id="2596921"/>
    <lineage>
        <taxon>Bacteria</taxon>
        <taxon>Pseudomonadati</taxon>
        <taxon>Pseudomonadota</taxon>
        <taxon>Betaproteobacteria</taxon>
        <taxon>Burkholderiales</taxon>
        <taxon>Comamonadaceae</taxon>
        <taxon>Caenimonas</taxon>
    </lineage>
</organism>